<keyword evidence="1" id="KW-0812">Transmembrane</keyword>
<dbReference type="RefSeq" id="WP_259960945.1">
    <property type="nucleotide sequence ID" value="NZ_JAOAMV010000002.1"/>
</dbReference>
<accession>A0A9X2W1E4</accession>
<evidence type="ECO:0000256" key="1">
    <source>
        <dbReference type="SAM" id="Phobius"/>
    </source>
</evidence>
<proteinExistence type="predicted"/>
<keyword evidence="1" id="KW-0472">Membrane</keyword>
<dbReference type="AlphaFoldDB" id="A0A9X2W1E4"/>
<evidence type="ECO:0000313" key="2">
    <source>
        <dbReference type="EMBL" id="MCT2558145.1"/>
    </source>
</evidence>
<dbReference type="InterPro" id="IPR007047">
    <property type="entry name" value="Flp_Fap"/>
</dbReference>
<keyword evidence="1" id="KW-1133">Transmembrane helix</keyword>
<dbReference type="Pfam" id="PF04964">
    <property type="entry name" value="Flp_Fap"/>
    <property type="match status" value="1"/>
</dbReference>
<reference evidence="2" key="1">
    <citation type="submission" date="2022-09" db="EMBL/GenBank/DDBJ databases">
        <title>The genome sequence of Tsuneonella sp. YG55.</title>
        <authorList>
            <person name="Liu Y."/>
        </authorList>
    </citation>
    <scope>NUCLEOTIDE SEQUENCE</scope>
    <source>
        <strain evidence="2">YG55</strain>
    </source>
</reference>
<evidence type="ECO:0000313" key="3">
    <source>
        <dbReference type="Proteomes" id="UP001142648"/>
    </source>
</evidence>
<sequence length="54" mass="5788">MIRCILEDTSGTSAIEYSVIAALVSVASIAAFMMLGQATEKQFQTVETAYAKAR</sequence>
<keyword evidence="3" id="KW-1185">Reference proteome</keyword>
<name>A0A9X2W1E4_9SPHN</name>
<protein>
    <submittedName>
        <fullName evidence="2">Flp family type IVb pilin</fullName>
    </submittedName>
</protein>
<dbReference type="Proteomes" id="UP001142648">
    <property type="component" value="Unassembled WGS sequence"/>
</dbReference>
<gene>
    <name evidence="2" type="ORF">N0B51_04055</name>
</gene>
<dbReference type="EMBL" id="JAOAMV010000002">
    <property type="protein sequence ID" value="MCT2558145.1"/>
    <property type="molecule type" value="Genomic_DNA"/>
</dbReference>
<comment type="caution">
    <text evidence="2">The sequence shown here is derived from an EMBL/GenBank/DDBJ whole genome shotgun (WGS) entry which is preliminary data.</text>
</comment>
<organism evidence="2 3">
    <name type="scientific">Tsuneonella litorea</name>
    <dbReference type="NCBI Taxonomy" id="2976475"/>
    <lineage>
        <taxon>Bacteria</taxon>
        <taxon>Pseudomonadati</taxon>
        <taxon>Pseudomonadota</taxon>
        <taxon>Alphaproteobacteria</taxon>
        <taxon>Sphingomonadales</taxon>
        <taxon>Erythrobacteraceae</taxon>
        <taxon>Tsuneonella</taxon>
    </lineage>
</organism>
<feature type="transmembrane region" description="Helical" evidence="1">
    <location>
        <begin position="17"/>
        <end position="35"/>
    </location>
</feature>